<dbReference type="SUPFAM" id="SSF54292">
    <property type="entry name" value="2Fe-2S ferredoxin-like"/>
    <property type="match status" value="1"/>
</dbReference>
<dbReference type="Gene3D" id="2.40.30.10">
    <property type="entry name" value="Translation factors"/>
    <property type="match status" value="1"/>
</dbReference>
<dbReference type="PROSITE" id="PS51384">
    <property type="entry name" value="FAD_FR"/>
    <property type="match status" value="1"/>
</dbReference>
<evidence type="ECO:0000313" key="9">
    <source>
        <dbReference type="EMBL" id="MBC5781358.1"/>
    </source>
</evidence>
<dbReference type="PANTHER" id="PTHR47354:SF1">
    <property type="entry name" value="CARNITINE MONOOXYGENASE REDUCTASE SUBUNIT"/>
    <property type="match status" value="1"/>
</dbReference>
<dbReference type="InterPro" id="IPR036010">
    <property type="entry name" value="2Fe-2S_ferredoxin-like_sf"/>
</dbReference>
<evidence type="ECO:0000256" key="6">
    <source>
        <dbReference type="ARBA" id="ARBA00023014"/>
    </source>
</evidence>
<reference evidence="9" key="1">
    <citation type="submission" date="2020-08" db="EMBL/GenBank/DDBJ databases">
        <title>Ramlibacter sp. USB13 16S ribosomal RNA gene genome sequencing and assembly.</title>
        <authorList>
            <person name="Kang M."/>
        </authorList>
    </citation>
    <scope>NUCLEOTIDE SEQUENCE</scope>
    <source>
        <strain evidence="9">USB13</strain>
    </source>
</reference>
<dbReference type="EMBL" id="JACORT010000001">
    <property type="protein sequence ID" value="MBC5781358.1"/>
    <property type="molecule type" value="Genomic_DNA"/>
</dbReference>
<evidence type="ECO:0000256" key="1">
    <source>
        <dbReference type="ARBA" id="ARBA00022630"/>
    </source>
</evidence>
<keyword evidence="2" id="KW-0001">2Fe-2S</keyword>
<dbReference type="InterPro" id="IPR006058">
    <property type="entry name" value="2Fe2S_fd_BS"/>
</dbReference>
<evidence type="ECO:0000256" key="2">
    <source>
        <dbReference type="ARBA" id="ARBA00022714"/>
    </source>
</evidence>
<dbReference type="GO" id="GO:0016491">
    <property type="term" value="F:oxidoreductase activity"/>
    <property type="evidence" value="ECO:0007669"/>
    <property type="project" value="UniProtKB-KW"/>
</dbReference>
<keyword evidence="10" id="KW-1185">Reference proteome</keyword>
<keyword evidence="5" id="KW-0408">Iron</keyword>
<accession>A0A923MLI5</accession>
<sequence>MQTAAPVPLRIHAITHAAEGVLLFELRRPQAGELPAFTPGAHVDVHLAPGLVRSYSLVNSANERHRYVIGVKRDPASRGGSAWLHEQARAGQVIEVGAPRNNFALQEDAPCSVLLAGGIGITPLWSMVQRLEERGRPWELHYGNASRASAALLEELQAPHRAGRVHLSFADEGGERLDIEGIVREAPAGAHFYCCGPAGMLQAFQAACRDIDPARVHFEAFGPAEASARSGGFVVHLARSGRSVQVPAGQTILETLEACGIDVPYSCREGVCGACETRVLRGTPEHRDMLLSEAERAAGRTMMVCCSGSVGPELELDL</sequence>
<dbReference type="Pfam" id="PF00175">
    <property type="entry name" value="NAD_binding_1"/>
    <property type="match status" value="1"/>
</dbReference>
<evidence type="ECO:0000259" key="7">
    <source>
        <dbReference type="PROSITE" id="PS51085"/>
    </source>
</evidence>
<dbReference type="Gene3D" id="3.40.50.80">
    <property type="entry name" value="Nucleotide-binding domain of ferredoxin-NADP reductase (FNR) module"/>
    <property type="match status" value="1"/>
</dbReference>
<dbReference type="PRINTS" id="PR00409">
    <property type="entry name" value="PHDIOXRDTASE"/>
</dbReference>
<dbReference type="CDD" id="cd06185">
    <property type="entry name" value="PDR_like"/>
    <property type="match status" value="1"/>
</dbReference>
<evidence type="ECO:0000256" key="3">
    <source>
        <dbReference type="ARBA" id="ARBA00022723"/>
    </source>
</evidence>
<keyword evidence="6" id="KW-0411">Iron-sulfur</keyword>
<dbReference type="InterPro" id="IPR039261">
    <property type="entry name" value="FNR_nucleotide-bd"/>
</dbReference>
<dbReference type="CDD" id="cd00207">
    <property type="entry name" value="fer2"/>
    <property type="match status" value="1"/>
</dbReference>
<organism evidence="9 10">
    <name type="scientific">Ramlibacter cellulosilyticus</name>
    <dbReference type="NCBI Taxonomy" id="2764187"/>
    <lineage>
        <taxon>Bacteria</taxon>
        <taxon>Pseudomonadati</taxon>
        <taxon>Pseudomonadota</taxon>
        <taxon>Betaproteobacteria</taxon>
        <taxon>Burkholderiales</taxon>
        <taxon>Comamonadaceae</taxon>
        <taxon>Ramlibacter</taxon>
    </lineage>
</organism>
<dbReference type="RefSeq" id="WP_187074124.1">
    <property type="nucleotide sequence ID" value="NZ_JACORT010000001.1"/>
</dbReference>
<dbReference type="InterPro" id="IPR001433">
    <property type="entry name" value="OxRdtase_FAD/NAD-bd"/>
</dbReference>
<dbReference type="InterPro" id="IPR012675">
    <property type="entry name" value="Beta-grasp_dom_sf"/>
</dbReference>
<keyword evidence="1" id="KW-0285">Flavoprotein</keyword>
<feature type="domain" description="FAD-binding FR-type" evidence="8">
    <location>
        <begin position="4"/>
        <end position="106"/>
    </location>
</feature>
<dbReference type="AlphaFoldDB" id="A0A923MLI5"/>
<gene>
    <name evidence="9" type="ORF">H8N03_00280</name>
</gene>
<dbReference type="PANTHER" id="PTHR47354">
    <property type="entry name" value="NADH OXIDOREDUCTASE HCR"/>
    <property type="match status" value="1"/>
</dbReference>
<evidence type="ECO:0000313" key="10">
    <source>
        <dbReference type="Proteomes" id="UP000608513"/>
    </source>
</evidence>
<dbReference type="Gene3D" id="3.10.20.30">
    <property type="match status" value="1"/>
</dbReference>
<proteinExistence type="predicted"/>
<keyword evidence="4" id="KW-0560">Oxidoreductase</keyword>
<evidence type="ECO:0000256" key="5">
    <source>
        <dbReference type="ARBA" id="ARBA00023004"/>
    </source>
</evidence>
<dbReference type="InterPro" id="IPR001041">
    <property type="entry name" value="2Fe-2S_ferredoxin-type"/>
</dbReference>
<dbReference type="InterPro" id="IPR017938">
    <property type="entry name" value="Riboflavin_synthase-like_b-brl"/>
</dbReference>
<feature type="domain" description="2Fe-2S ferredoxin-type" evidence="7">
    <location>
        <begin position="233"/>
        <end position="318"/>
    </location>
</feature>
<dbReference type="Pfam" id="PF00111">
    <property type="entry name" value="Fer2"/>
    <property type="match status" value="1"/>
</dbReference>
<dbReference type="Proteomes" id="UP000608513">
    <property type="component" value="Unassembled WGS sequence"/>
</dbReference>
<dbReference type="InterPro" id="IPR017927">
    <property type="entry name" value="FAD-bd_FR_type"/>
</dbReference>
<comment type="caution">
    <text evidence="9">The sequence shown here is derived from an EMBL/GenBank/DDBJ whole genome shotgun (WGS) entry which is preliminary data.</text>
</comment>
<dbReference type="GO" id="GO:0051537">
    <property type="term" value="F:2 iron, 2 sulfur cluster binding"/>
    <property type="evidence" value="ECO:0007669"/>
    <property type="project" value="UniProtKB-KW"/>
</dbReference>
<evidence type="ECO:0000256" key="4">
    <source>
        <dbReference type="ARBA" id="ARBA00023002"/>
    </source>
</evidence>
<dbReference type="PROSITE" id="PS51085">
    <property type="entry name" value="2FE2S_FER_2"/>
    <property type="match status" value="1"/>
</dbReference>
<name>A0A923MLI5_9BURK</name>
<keyword evidence="3" id="KW-0479">Metal-binding</keyword>
<evidence type="ECO:0000259" key="8">
    <source>
        <dbReference type="PROSITE" id="PS51384"/>
    </source>
</evidence>
<dbReference type="SUPFAM" id="SSF63380">
    <property type="entry name" value="Riboflavin synthase domain-like"/>
    <property type="match status" value="1"/>
</dbReference>
<dbReference type="PROSITE" id="PS00197">
    <property type="entry name" value="2FE2S_FER_1"/>
    <property type="match status" value="1"/>
</dbReference>
<protein>
    <submittedName>
        <fullName evidence="9">Oxidoreductase</fullName>
    </submittedName>
</protein>
<dbReference type="InterPro" id="IPR050415">
    <property type="entry name" value="MRET"/>
</dbReference>
<dbReference type="GO" id="GO:0046872">
    <property type="term" value="F:metal ion binding"/>
    <property type="evidence" value="ECO:0007669"/>
    <property type="project" value="UniProtKB-KW"/>
</dbReference>
<dbReference type="SUPFAM" id="SSF52343">
    <property type="entry name" value="Ferredoxin reductase-like, C-terminal NADP-linked domain"/>
    <property type="match status" value="1"/>
</dbReference>